<comment type="caution">
    <text evidence="1">The sequence shown here is derived from an EMBL/GenBank/DDBJ whole genome shotgun (WGS) entry which is preliminary data.</text>
</comment>
<protein>
    <submittedName>
        <fullName evidence="1">Uncharacterized protein</fullName>
    </submittedName>
</protein>
<sequence>MRKRKYFTFEGVRQEVIFKESETLPGGTEVDIYEFAGDPTKDLAIYKTKKTPLQRVEGGERTVEGYISGVGKLRIGKPDGTYITFYVGGGNLKELQVDVEIGQTMQWIADKNSILVGYEVCLPPYEPGRFTDLEY</sequence>
<organism evidence="1 2">
    <name type="scientific">candidate division WWE3 bacterium GW2011_GWB1_41_6</name>
    <dbReference type="NCBI Taxonomy" id="1619112"/>
    <lineage>
        <taxon>Bacteria</taxon>
        <taxon>Katanobacteria</taxon>
    </lineage>
</organism>
<evidence type="ECO:0000313" key="2">
    <source>
        <dbReference type="Proteomes" id="UP000034163"/>
    </source>
</evidence>
<gene>
    <name evidence="1" type="ORF">UU72_C0003G0040</name>
</gene>
<proteinExistence type="predicted"/>
<dbReference type="Proteomes" id="UP000034163">
    <property type="component" value="Unassembled WGS sequence"/>
</dbReference>
<reference evidence="1 2" key="1">
    <citation type="journal article" date="2015" name="Nature">
        <title>rRNA introns, odd ribosomes, and small enigmatic genomes across a large radiation of phyla.</title>
        <authorList>
            <person name="Brown C.T."/>
            <person name="Hug L.A."/>
            <person name="Thomas B.C."/>
            <person name="Sharon I."/>
            <person name="Castelle C.J."/>
            <person name="Singh A."/>
            <person name="Wilkins M.J."/>
            <person name="Williams K.H."/>
            <person name="Banfield J.F."/>
        </authorList>
    </citation>
    <scope>NUCLEOTIDE SEQUENCE [LARGE SCALE GENOMIC DNA]</scope>
</reference>
<name>A0A0G0WXB4_UNCKA</name>
<dbReference type="EMBL" id="LCBS01000003">
    <property type="protein sequence ID" value="KKS17379.1"/>
    <property type="molecule type" value="Genomic_DNA"/>
</dbReference>
<evidence type="ECO:0000313" key="1">
    <source>
        <dbReference type="EMBL" id="KKS17379.1"/>
    </source>
</evidence>
<dbReference type="AlphaFoldDB" id="A0A0G0WXB4"/>
<accession>A0A0G0WXB4</accession>